<evidence type="ECO:0000259" key="1">
    <source>
        <dbReference type="PROSITE" id="PS00622"/>
    </source>
</evidence>
<dbReference type="PATRIC" id="fig|1276920.7.peg.3053"/>
<dbReference type="InterPro" id="IPR000792">
    <property type="entry name" value="Tscrpt_reg_LuxR_C"/>
</dbReference>
<dbReference type="GO" id="GO:0003677">
    <property type="term" value="F:DNA binding"/>
    <property type="evidence" value="ECO:0007669"/>
    <property type="project" value="InterPro"/>
</dbReference>
<dbReference type="STRING" id="1276920.ADIAG_03048"/>
<protein>
    <recommendedName>
        <fullName evidence="1">HTH luxR-type domain-containing protein</fullName>
    </recommendedName>
</protein>
<gene>
    <name evidence="2" type="ORF">ADIAG_03048</name>
</gene>
<evidence type="ECO:0000313" key="3">
    <source>
        <dbReference type="Proteomes" id="UP000012015"/>
    </source>
</evidence>
<dbReference type="InterPro" id="IPR016032">
    <property type="entry name" value="Sig_transdc_resp-reg_C-effctor"/>
</dbReference>
<dbReference type="EMBL" id="AOCK01000009">
    <property type="protein sequence ID" value="EMQ97668.1"/>
    <property type="molecule type" value="Genomic_DNA"/>
</dbReference>
<evidence type="ECO:0000313" key="2">
    <source>
        <dbReference type="EMBL" id="EMQ97668.1"/>
    </source>
</evidence>
<dbReference type="InterPro" id="IPR036388">
    <property type="entry name" value="WH-like_DNA-bd_sf"/>
</dbReference>
<reference evidence="2 3" key="1">
    <citation type="journal article" date="2013" name="Genome Announc.">
        <title>Draft Genome Sequence of Arthrobacter gangotriensis Strain Lz1yT, Isolated from a Penguin Rookery Soil Sample Collected in Antarctica, near the Indian Station Dakshin Gangotri.</title>
        <authorList>
            <person name="Shivaji S."/>
            <person name="Ara S."/>
            <person name="Bandi S."/>
            <person name="Singh A."/>
            <person name="Kumar Pinnaka A."/>
        </authorList>
    </citation>
    <scope>NUCLEOTIDE SEQUENCE [LARGE SCALE GENOMIC DNA]</scope>
    <source>
        <strain evidence="2 3">Lz1y</strain>
    </source>
</reference>
<organism evidence="2 3">
    <name type="scientific">Paeniglutamicibacter gangotriensis Lz1y</name>
    <dbReference type="NCBI Taxonomy" id="1276920"/>
    <lineage>
        <taxon>Bacteria</taxon>
        <taxon>Bacillati</taxon>
        <taxon>Actinomycetota</taxon>
        <taxon>Actinomycetes</taxon>
        <taxon>Micrococcales</taxon>
        <taxon>Micrococcaceae</taxon>
        <taxon>Paeniglutamicibacter</taxon>
    </lineage>
</organism>
<dbReference type="Gene3D" id="1.10.10.10">
    <property type="entry name" value="Winged helix-like DNA-binding domain superfamily/Winged helix DNA-binding domain"/>
    <property type="match status" value="1"/>
</dbReference>
<dbReference type="GO" id="GO:0006355">
    <property type="term" value="P:regulation of DNA-templated transcription"/>
    <property type="evidence" value="ECO:0007669"/>
    <property type="project" value="InterPro"/>
</dbReference>
<dbReference type="AlphaFoldDB" id="M7NGM5"/>
<dbReference type="PROSITE" id="PS00622">
    <property type="entry name" value="HTH_LUXR_1"/>
    <property type="match status" value="1"/>
</dbReference>
<dbReference type="Proteomes" id="UP000012015">
    <property type="component" value="Unassembled WGS sequence"/>
</dbReference>
<sequence length="57" mass="6382">MAEGRANLGIAQRLWLTGCTVERHVGNILAKLELPLDPQDHRRVLVVMSYLQAQGRS</sequence>
<dbReference type="eggNOG" id="COG2197">
    <property type="taxonomic scope" value="Bacteria"/>
</dbReference>
<proteinExistence type="predicted"/>
<keyword evidence="3" id="KW-1185">Reference proteome</keyword>
<feature type="domain" description="HTH luxR-type" evidence="1">
    <location>
        <begin position="4"/>
        <end position="31"/>
    </location>
</feature>
<dbReference type="SUPFAM" id="SSF46894">
    <property type="entry name" value="C-terminal effector domain of the bipartite response regulators"/>
    <property type="match status" value="1"/>
</dbReference>
<comment type="caution">
    <text evidence="2">The sequence shown here is derived from an EMBL/GenBank/DDBJ whole genome shotgun (WGS) entry which is preliminary data.</text>
</comment>
<name>M7NGM5_9MICC</name>
<accession>M7NGM5</accession>
<dbReference type="Pfam" id="PF00196">
    <property type="entry name" value="GerE"/>
    <property type="match status" value="1"/>
</dbReference>